<dbReference type="EMBL" id="RCZP01000014">
    <property type="protein sequence ID" value="TPG53787.1"/>
    <property type="molecule type" value="Genomic_DNA"/>
</dbReference>
<feature type="compositionally biased region" description="Polar residues" evidence="4">
    <location>
        <begin position="69"/>
        <end position="80"/>
    </location>
</feature>
<keyword evidence="7" id="KW-1185">Reference proteome</keyword>
<feature type="signal peptide" evidence="5">
    <location>
        <begin position="1"/>
        <end position="24"/>
    </location>
</feature>
<comment type="caution">
    <text evidence="6">The sequence shown here is derived from an EMBL/GenBank/DDBJ whole genome shotgun (WGS) entry which is preliminary data.</text>
</comment>
<dbReference type="RefSeq" id="WP_140884551.1">
    <property type="nucleotide sequence ID" value="NZ_RCZP01000014.1"/>
</dbReference>
<reference evidence="6 7" key="1">
    <citation type="journal article" date="2019" name="Environ. Microbiol.">
        <title>Species interactions and distinct microbial communities in high Arctic permafrost affected cryosols are associated with the CH4 and CO2 gas fluxes.</title>
        <authorList>
            <person name="Altshuler I."/>
            <person name="Hamel J."/>
            <person name="Turney S."/>
            <person name="Magnuson E."/>
            <person name="Levesque R."/>
            <person name="Greer C."/>
            <person name="Whyte L.G."/>
        </authorList>
    </citation>
    <scope>NUCLEOTIDE SEQUENCE [LARGE SCALE GENOMIC DNA]</scope>
    <source>
        <strain evidence="6 7">S9.3B</strain>
    </source>
</reference>
<evidence type="ECO:0000256" key="4">
    <source>
        <dbReference type="SAM" id="MobiDB-lite"/>
    </source>
</evidence>
<organism evidence="6 7">
    <name type="scientific">Muricoccus nepalensis</name>
    <dbReference type="NCBI Taxonomy" id="1854500"/>
    <lineage>
        <taxon>Bacteria</taxon>
        <taxon>Pseudomonadati</taxon>
        <taxon>Pseudomonadota</taxon>
        <taxon>Alphaproteobacteria</taxon>
        <taxon>Acetobacterales</taxon>
        <taxon>Roseomonadaceae</taxon>
        <taxon>Muricoccus</taxon>
    </lineage>
</organism>
<feature type="region of interest" description="Disordered" evidence="4">
    <location>
        <begin position="56"/>
        <end position="80"/>
    </location>
</feature>
<dbReference type="Pfam" id="PF10614">
    <property type="entry name" value="CsgF"/>
    <property type="match status" value="1"/>
</dbReference>
<evidence type="ECO:0000256" key="1">
    <source>
        <dbReference type="ARBA" id="ARBA00003989"/>
    </source>
</evidence>
<evidence type="ECO:0000256" key="5">
    <source>
        <dbReference type="SAM" id="SignalP"/>
    </source>
</evidence>
<accession>A0A502FVV8</accession>
<evidence type="ECO:0000313" key="6">
    <source>
        <dbReference type="EMBL" id="TPG53787.1"/>
    </source>
</evidence>
<sequence>MQRSAASAVAFLLLAFSPPQQVLARDLVYQPVNPAFGGSPLNGSFILGQASANNSRYVESPQAKRQRQAQEASGLNSNDPAAQFQRQITSSLLSQIASTVSQQILGENARDSGQFSVGGTSVVFNRVGGQIVIDINEGSTGGRTQVTLPVPNF</sequence>
<dbReference type="InterPro" id="IPR018893">
    <property type="entry name" value="T8SS_CsgF"/>
</dbReference>
<feature type="chain" id="PRO_5021472957" description="Curli production assembly/transport component CsgF" evidence="5">
    <location>
        <begin position="25"/>
        <end position="153"/>
    </location>
</feature>
<evidence type="ECO:0000256" key="2">
    <source>
        <dbReference type="ARBA" id="ARBA00014031"/>
    </source>
</evidence>
<proteinExistence type="predicted"/>
<protein>
    <recommendedName>
        <fullName evidence="2">Curli production assembly/transport component CsgF</fullName>
    </recommendedName>
</protein>
<keyword evidence="3 5" id="KW-0732">Signal</keyword>
<evidence type="ECO:0000256" key="3">
    <source>
        <dbReference type="ARBA" id="ARBA00022729"/>
    </source>
</evidence>
<comment type="function">
    <text evidence="1">May be involved in the biogenesis of curli organelles.</text>
</comment>
<dbReference type="OrthoDB" id="1443407at2"/>
<name>A0A502FVV8_9PROT</name>
<evidence type="ECO:0000313" key="7">
    <source>
        <dbReference type="Proteomes" id="UP000317078"/>
    </source>
</evidence>
<dbReference type="AlphaFoldDB" id="A0A502FVV8"/>
<gene>
    <name evidence="6" type="ORF">EAH89_15190</name>
</gene>
<dbReference type="Proteomes" id="UP000317078">
    <property type="component" value="Unassembled WGS sequence"/>
</dbReference>